<sequence length="591" mass="63583">MRNRPRRLRCTERSLTKPSINTVLTLLSAERMAAFYEAGFWRDETIYMATRRHALSTPDACAVRDQGLRLTYAELIAAADRLAAALQAAGVRAGQRVGVWMSSRVETAIALLACSRNAYACCPSLHRDHTAADVLALMESVSAAAFIGEKGYGADAGRNDIFAMLERLPTLRHVIGLPPVKDRPADVMPFADATPGAPTRAVQAPADSTSADAWSTEPNRLVYLAFTSGTTGAPKGVMHSDNTLLANAREIAKDWSFGPRSVIYTMSPLSHNLGLGALISALATGGELVVHDLPRGASVLDRLLDTGATFLFGVPTHAVDLLAELKARGLSRVGALQGFRISGASAPKDVVAELMRYGVMPQSGYGMTEACSHHYTLPNDDPRRIIETSGRACASYEIRIWSTDDPDKEVPIGETGQIGGRGASLMLGYFDNQKATENAFNSHGWFMTGDVGRLDADGYLVITGRKKDLIIRGGHNIYPARIENLAMQHAAVARAAVLPVPDTRLGEKVCLAVMLKPGASLTGEDMLAHLDASGLSRYDMPEYYMELPEIPLTASGKIFKRDLVEDVKSGRLAPNPVRWQAKEGASAAPAK</sequence>
<dbReference type="Gene3D" id="3.30.300.30">
    <property type="match status" value="1"/>
</dbReference>
<dbReference type="Proteomes" id="UP000194151">
    <property type="component" value="Chromosome"/>
</dbReference>
<proteinExistence type="inferred from homology"/>
<reference evidence="5 6" key="1">
    <citation type="submission" date="2017-05" db="EMBL/GenBank/DDBJ databases">
        <title>Complete and WGS of Bordetella genogroups.</title>
        <authorList>
            <person name="Spilker T."/>
            <person name="LiPuma J."/>
        </authorList>
    </citation>
    <scope>NUCLEOTIDE SEQUENCE [LARGE SCALE GENOMIC DNA]</scope>
    <source>
        <strain evidence="5 6">AU19157</strain>
    </source>
</reference>
<dbReference type="STRING" id="1416806.CAL12_00150"/>
<gene>
    <name evidence="5" type="ORF">CAL12_00150</name>
</gene>
<comment type="similarity">
    <text evidence="1">Belongs to the ATP-dependent AMP-binding enzyme family.</text>
</comment>
<protein>
    <recommendedName>
        <fullName evidence="7">Cyclohexanecarboxylate-CoA ligase</fullName>
    </recommendedName>
</protein>
<dbReference type="PANTHER" id="PTHR43201:SF5">
    <property type="entry name" value="MEDIUM-CHAIN ACYL-COA LIGASE ACSF2, MITOCHONDRIAL"/>
    <property type="match status" value="1"/>
</dbReference>
<dbReference type="PANTHER" id="PTHR43201">
    <property type="entry name" value="ACYL-COA SYNTHETASE"/>
    <property type="match status" value="1"/>
</dbReference>
<organism evidence="5 6">
    <name type="scientific">Bordetella genomosp. 8</name>
    <dbReference type="NCBI Taxonomy" id="1416806"/>
    <lineage>
        <taxon>Bacteria</taxon>
        <taxon>Pseudomonadati</taxon>
        <taxon>Pseudomonadota</taxon>
        <taxon>Betaproteobacteria</taxon>
        <taxon>Burkholderiales</taxon>
        <taxon>Alcaligenaceae</taxon>
        <taxon>Bordetella</taxon>
    </lineage>
</organism>
<dbReference type="InterPro" id="IPR020845">
    <property type="entry name" value="AMP-binding_CS"/>
</dbReference>
<dbReference type="PROSITE" id="PS00455">
    <property type="entry name" value="AMP_BINDING"/>
    <property type="match status" value="1"/>
</dbReference>
<dbReference type="InterPro" id="IPR042099">
    <property type="entry name" value="ANL_N_sf"/>
</dbReference>
<dbReference type="GO" id="GO:0006631">
    <property type="term" value="P:fatty acid metabolic process"/>
    <property type="evidence" value="ECO:0007669"/>
    <property type="project" value="TreeGrafter"/>
</dbReference>
<evidence type="ECO:0000259" key="4">
    <source>
        <dbReference type="Pfam" id="PF13193"/>
    </source>
</evidence>
<dbReference type="Pfam" id="PF00501">
    <property type="entry name" value="AMP-binding"/>
    <property type="match status" value="1"/>
</dbReference>
<dbReference type="CDD" id="cd04433">
    <property type="entry name" value="AFD_class_I"/>
    <property type="match status" value="1"/>
</dbReference>
<dbReference type="InterPro" id="IPR045851">
    <property type="entry name" value="AMP-bd_C_sf"/>
</dbReference>
<dbReference type="Pfam" id="PF13193">
    <property type="entry name" value="AMP-binding_C"/>
    <property type="match status" value="1"/>
</dbReference>
<evidence type="ECO:0008006" key="7">
    <source>
        <dbReference type="Google" id="ProtNLM"/>
    </source>
</evidence>
<evidence type="ECO:0000313" key="5">
    <source>
        <dbReference type="EMBL" id="ARP79387.1"/>
    </source>
</evidence>
<dbReference type="AlphaFoldDB" id="A0A1W6YE88"/>
<dbReference type="GO" id="GO:0031956">
    <property type="term" value="F:medium-chain fatty acid-CoA ligase activity"/>
    <property type="evidence" value="ECO:0007669"/>
    <property type="project" value="TreeGrafter"/>
</dbReference>
<evidence type="ECO:0000256" key="1">
    <source>
        <dbReference type="ARBA" id="ARBA00006432"/>
    </source>
</evidence>
<feature type="domain" description="AMP-binding enzyme C-terminal" evidence="4">
    <location>
        <begin position="482"/>
        <end position="557"/>
    </location>
</feature>
<feature type="domain" description="AMP-dependent synthetase/ligase" evidence="3">
    <location>
        <begin position="51"/>
        <end position="430"/>
    </location>
</feature>
<keyword evidence="2" id="KW-0436">Ligase</keyword>
<name>A0A1W6YE88_9BORD</name>
<evidence type="ECO:0000313" key="6">
    <source>
        <dbReference type="Proteomes" id="UP000194151"/>
    </source>
</evidence>
<evidence type="ECO:0000256" key="2">
    <source>
        <dbReference type="ARBA" id="ARBA00022598"/>
    </source>
</evidence>
<dbReference type="EMBL" id="CP021108">
    <property type="protein sequence ID" value="ARP79387.1"/>
    <property type="molecule type" value="Genomic_DNA"/>
</dbReference>
<keyword evidence="6" id="KW-1185">Reference proteome</keyword>
<dbReference type="KEGG" id="bgv:CAL12_00150"/>
<dbReference type="InterPro" id="IPR000873">
    <property type="entry name" value="AMP-dep_synth/lig_dom"/>
</dbReference>
<dbReference type="InterPro" id="IPR025110">
    <property type="entry name" value="AMP-bd_C"/>
</dbReference>
<evidence type="ECO:0000259" key="3">
    <source>
        <dbReference type="Pfam" id="PF00501"/>
    </source>
</evidence>
<dbReference type="SUPFAM" id="SSF56801">
    <property type="entry name" value="Acetyl-CoA synthetase-like"/>
    <property type="match status" value="1"/>
</dbReference>
<dbReference type="Gene3D" id="3.40.50.12780">
    <property type="entry name" value="N-terminal domain of ligase-like"/>
    <property type="match status" value="1"/>
</dbReference>
<accession>A0A1W6YE88</accession>